<evidence type="ECO:0000313" key="2">
    <source>
        <dbReference type="Proteomes" id="UP001177260"/>
    </source>
</evidence>
<dbReference type="Proteomes" id="UP001177260">
    <property type="component" value="Unassembled WGS sequence"/>
</dbReference>
<keyword evidence="2" id="KW-1185">Reference proteome</keyword>
<reference evidence="1 2" key="1">
    <citation type="journal article" date="2023" name="ACS Omega">
        <title>Identification of the Neoaspergillic Acid Biosynthesis Gene Cluster by Establishing an In Vitro CRISPR-Ribonucleoprotein Genetic System in Aspergillus melleus.</title>
        <authorList>
            <person name="Yuan B."/>
            <person name="Grau M.F."/>
            <person name="Murata R.M."/>
            <person name="Torok T."/>
            <person name="Venkateswaran K."/>
            <person name="Stajich J.E."/>
            <person name="Wang C.C.C."/>
        </authorList>
    </citation>
    <scope>NUCLEOTIDE SEQUENCE [LARGE SCALE GENOMIC DNA]</scope>
    <source>
        <strain evidence="1 2">IMV 1140</strain>
    </source>
</reference>
<protein>
    <submittedName>
        <fullName evidence="1">Uncharacterized protein</fullName>
    </submittedName>
</protein>
<dbReference type="EMBL" id="JAOPJF010000013">
    <property type="protein sequence ID" value="KAK1147065.1"/>
    <property type="molecule type" value="Genomic_DNA"/>
</dbReference>
<accession>A0ACC3B8W5</accession>
<organism evidence="1 2">
    <name type="scientific">Aspergillus melleus</name>
    <dbReference type="NCBI Taxonomy" id="138277"/>
    <lineage>
        <taxon>Eukaryota</taxon>
        <taxon>Fungi</taxon>
        <taxon>Dikarya</taxon>
        <taxon>Ascomycota</taxon>
        <taxon>Pezizomycotina</taxon>
        <taxon>Eurotiomycetes</taxon>
        <taxon>Eurotiomycetidae</taxon>
        <taxon>Eurotiales</taxon>
        <taxon>Aspergillaceae</taxon>
        <taxon>Aspergillus</taxon>
        <taxon>Aspergillus subgen. Circumdati</taxon>
    </lineage>
</organism>
<proteinExistence type="predicted"/>
<evidence type="ECO:0000313" key="1">
    <source>
        <dbReference type="EMBL" id="KAK1147065.1"/>
    </source>
</evidence>
<sequence length="281" mass="30188">MVRVVQPVLVLTSCVLNVGALVCLVVVGIACTKRGSHDLQTLAFFQVSLLHLDVYLDTEHGLINVIKVNTRTLATGDSRTSEAIWTAFSTARHEGRLPDSYSIGILGYCAGEAHNTTLACTHPRPGFWFDISEIAGAGNQMTGYRLSSLRGSLGTYKNSSQWMQILYFLATGLTAVQLLGALVPTMTRGVGGGLTVLLSGVACFFSLATATLATINFAFLKGIFATELESHGLTGTLGTSAFVTLWLGIILSFGAFVDWTLIACCCFNRDRRRTLGNLPLR</sequence>
<gene>
    <name evidence="1" type="ORF">N8T08_001804</name>
</gene>
<comment type="caution">
    <text evidence="1">The sequence shown here is derived from an EMBL/GenBank/DDBJ whole genome shotgun (WGS) entry which is preliminary data.</text>
</comment>
<name>A0ACC3B8W5_9EURO</name>